<comment type="caution">
    <text evidence="6">The sequence shown here is derived from an EMBL/GenBank/DDBJ whole genome shotgun (WGS) entry which is preliminary data.</text>
</comment>
<dbReference type="Proteomes" id="UP000245699">
    <property type="component" value="Unassembled WGS sequence"/>
</dbReference>
<keyword evidence="7" id="KW-1185">Reference proteome</keyword>
<evidence type="ECO:0000256" key="3">
    <source>
        <dbReference type="ARBA" id="ARBA00023242"/>
    </source>
</evidence>
<evidence type="ECO:0000313" key="7">
    <source>
        <dbReference type="Proteomes" id="UP000245699"/>
    </source>
</evidence>
<sequence>MSDFNDSKSTLKKHKKRSLESTTIQPENSQAILNNIDQSTVVLEKKIKDKKKHKHKKDSDQLINLDQDSVSSEVKHKKKKKKVLHTDQTINESSQTDATLTQNNTPLKTKSKKDKSSKKHLIDLPGVETSQDNIKTLVNSNEQEDSREKVSKKDKNKKDKHKKDKDKKDKHRKHATDSSIVGTSKENRETVVIDLEPKDPKDQASKKHKHKESKKDNAKSTSLNPVLERVREDPKPSEIEEPKPSEVEEPVKMKDFDIDDLDSLLNDAISKKEKSNGFSLPQTQKTPVKRKIVINPLLASKKGVNSTSFKNPEQKDSTKTTTKRTSKNPRKSKIVSPESLKIDLEPPKNPVRLEDLNNLLVYLIDHSKRLKKERVLKKKEAKKIQEGQEDLKSEGETDPVNFDGQADYWTDLKMDDVTNVGESLDSEQKIELMKMFNTFYSSGITSVSEERGSLYYSDGYLEARSILEELLERRTFGSLRSKRFKDTPDPREPSPQHMESGVDSGLPDDAPFKMEVADPIKTKIVKDLLKGCGPLDIVIPKEFHVFLIIRNATTDGLKVRNSWTSWEHCLLLILFNAILELTNLRLRTLIEYMIYRRMGRFSGLSGTINKLLFEYFPYRSKRSLAEKNYNFINRFTGLGFYTDEDDRIIVELLNEGITKHEIARIIGRSFSQVKTRIKVLRKSEKYYIMGRWSKEEDELLLETVTELCGGTPKFGLYEISWIKVAEKIETRSISSLRARWVMFHSLRFGEELLDEESYRDVILSNGGWNPLNKLLFLNKLWKHNFEYIDAVEWTVFEKGFGSYKNGEFINEMKKILYSVDNARKY</sequence>
<reference evidence="6 7" key="1">
    <citation type="journal article" date="2018" name="MBio">
        <title>Comparative Genomics Reveals the Core Gene Toolbox for the Fungus-Insect Symbiosis.</title>
        <authorList>
            <person name="Wang Y."/>
            <person name="Stata M."/>
            <person name="Wang W."/>
            <person name="Stajich J.E."/>
            <person name="White M.M."/>
            <person name="Moncalvo J.M."/>
        </authorList>
    </citation>
    <scope>NUCLEOTIDE SEQUENCE [LARGE SCALE GENOMIC DNA]</scope>
    <source>
        <strain evidence="6 7">AUS-77-4</strain>
    </source>
</reference>
<feature type="compositionally biased region" description="Basic residues" evidence="4">
    <location>
        <begin position="109"/>
        <end position="119"/>
    </location>
</feature>
<feature type="compositionally biased region" description="Basic residues" evidence="4">
    <location>
        <begin position="158"/>
        <end position="174"/>
    </location>
</feature>
<feature type="compositionally biased region" description="Polar residues" evidence="4">
    <location>
        <begin position="20"/>
        <end position="41"/>
    </location>
</feature>
<accession>A0A2T9Z0J8</accession>
<dbReference type="PROSITE" id="PS50090">
    <property type="entry name" value="MYB_LIKE"/>
    <property type="match status" value="1"/>
</dbReference>
<feature type="region of interest" description="Disordered" evidence="4">
    <location>
        <begin position="267"/>
        <end position="347"/>
    </location>
</feature>
<feature type="compositionally biased region" description="Basic and acidic residues" evidence="4">
    <location>
        <begin position="144"/>
        <end position="157"/>
    </location>
</feature>
<feature type="compositionally biased region" description="Basic and acidic residues" evidence="4">
    <location>
        <begin position="185"/>
        <end position="205"/>
    </location>
</feature>
<feature type="compositionally biased region" description="Polar residues" evidence="4">
    <location>
        <begin position="128"/>
        <end position="141"/>
    </location>
</feature>
<feature type="compositionally biased region" description="Polar residues" evidence="4">
    <location>
        <begin position="86"/>
        <end position="107"/>
    </location>
</feature>
<feature type="compositionally biased region" description="Basic residues" evidence="4">
    <location>
        <begin position="321"/>
        <end position="333"/>
    </location>
</feature>
<organism evidence="6 7">
    <name type="scientific">Furculomyces boomerangus</name>
    <dbReference type="NCBI Taxonomy" id="61424"/>
    <lineage>
        <taxon>Eukaryota</taxon>
        <taxon>Fungi</taxon>
        <taxon>Fungi incertae sedis</taxon>
        <taxon>Zoopagomycota</taxon>
        <taxon>Kickxellomycotina</taxon>
        <taxon>Harpellomycetes</taxon>
        <taxon>Harpellales</taxon>
        <taxon>Harpellaceae</taxon>
        <taxon>Furculomyces</taxon>
    </lineage>
</organism>
<dbReference type="Pfam" id="PF00249">
    <property type="entry name" value="Myb_DNA-binding"/>
    <property type="match status" value="1"/>
</dbReference>
<dbReference type="GO" id="GO:0000981">
    <property type="term" value="F:DNA-binding transcription factor activity, RNA polymerase II-specific"/>
    <property type="evidence" value="ECO:0007669"/>
    <property type="project" value="TreeGrafter"/>
</dbReference>
<feature type="compositionally biased region" description="Basic and acidic residues" evidence="4">
    <location>
        <begin position="484"/>
        <end position="494"/>
    </location>
</feature>
<dbReference type="SUPFAM" id="SSF46689">
    <property type="entry name" value="Homeodomain-like"/>
    <property type="match status" value="1"/>
</dbReference>
<feature type="domain" description="Myb-like" evidence="5">
    <location>
        <begin position="690"/>
        <end position="740"/>
    </location>
</feature>
<dbReference type="InterPro" id="IPR009057">
    <property type="entry name" value="Homeodomain-like_sf"/>
</dbReference>
<evidence type="ECO:0000259" key="5">
    <source>
        <dbReference type="PROSITE" id="PS50090"/>
    </source>
</evidence>
<feature type="region of interest" description="Disordered" evidence="4">
    <location>
        <begin position="481"/>
        <end position="504"/>
    </location>
</feature>
<dbReference type="OrthoDB" id="2143914at2759"/>
<dbReference type="PANTHER" id="PTHR46380:SF2">
    <property type="entry name" value="CYCLIN-D-BINDING MYB-LIKE TRANSCRIPTION FACTOR 1"/>
    <property type="match status" value="1"/>
</dbReference>
<dbReference type="EMBL" id="MBFT01000091">
    <property type="protein sequence ID" value="PVU98054.1"/>
    <property type="molecule type" value="Genomic_DNA"/>
</dbReference>
<dbReference type="AlphaFoldDB" id="A0A2T9Z0J8"/>
<dbReference type="Gene3D" id="1.10.10.60">
    <property type="entry name" value="Homeodomain-like"/>
    <property type="match status" value="1"/>
</dbReference>
<feature type="compositionally biased region" description="Polar residues" evidence="4">
    <location>
        <begin position="276"/>
        <end position="286"/>
    </location>
</feature>
<comment type="subcellular location">
    <subcellularLocation>
        <location evidence="1">Nucleus</location>
    </subcellularLocation>
</comment>
<name>A0A2T9Z0J8_9FUNG</name>
<feature type="compositionally biased region" description="Basic and acidic residues" evidence="4">
    <location>
        <begin position="228"/>
        <end position="255"/>
    </location>
</feature>
<evidence type="ECO:0000256" key="1">
    <source>
        <dbReference type="ARBA" id="ARBA00004123"/>
    </source>
</evidence>
<dbReference type="STRING" id="61424.A0A2T9Z0J8"/>
<evidence type="ECO:0000256" key="2">
    <source>
        <dbReference type="ARBA" id="ARBA00023125"/>
    </source>
</evidence>
<keyword evidence="2" id="KW-0238">DNA-binding</keyword>
<evidence type="ECO:0000256" key="4">
    <source>
        <dbReference type="SAM" id="MobiDB-lite"/>
    </source>
</evidence>
<proteinExistence type="predicted"/>
<gene>
    <name evidence="6" type="ORF">BB559_001799</name>
</gene>
<dbReference type="CDD" id="cd00167">
    <property type="entry name" value="SANT"/>
    <property type="match status" value="1"/>
</dbReference>
<protein>
    <recommendedName>
        <fullName evidence="5">Myb-like domain-containing protein</fullName>
    </recommendedName>
</protein>
<feature type="region of interest" description="Disordered" evidence="4">
    <location>
        <begin position="1"/>
        <end position="255"/>
    </location>
</feature>
<keyword evidence="3" id="KW-0539">Nucleus</keyword>
<evidence type="ECO:0000313" key="6">
    <source>
        <dbReference type="EMBL" id="PVU98054.1"/>
    </source>
</evidence>
<dbReference type="GO" id="GO:0005634">
    <property type="term" value="C:nucleus"/>
    <property type="evidence" value="ECO:0007669"/>
    <property type="project" value="UniProtKB-SubCell"/>
</dbReference>
<dbReference type="GO" id="GO:0000978">
    <property type="term" value="F:RNA polymerase II cis-regulatory region sequence-specific DNA binding"/>
    <property type="evidence" value="ECO:0007669"/>
    <property type="project" value="TreeGrafter"/>
</dbReference>
<dbReference type="PANTHER" id="PTHR46380">
    <property type="entry name" value="CYCLIN-D-BINDING MYB-LIKE TRANSCRIPTION FACTOR 1"/>
    <property type="match status" value="1"/>
</dbReference>
<dbReference type="InterPro" id="IPR051651">
    <property type="entry name" value="DMTF1_DNA-bind_reg"/>
</dbReference>
<dbReference type="InterPro" id="IPR001005">
    <property type="entry name" value="SANT/Myb"/>
</dbReference>